<dbReference type="SUPFAM" id="SSF48403">
    <property type="entry name" value="Ankyrin repeat"/>
    <property type="match status" value="1"/>
</dbReference>
<keyword evidence="2" id="KW-0040">ANK repeat</keyword>
<dbReference type="SMART" id="SM00355">
    <property type="entry name" value="ZnF_C2H2"/>
    <property type="match status" value="3"/>
</dbReference>
<sequence length="1362" mass="152747">MDSPHPDVQAAFPLSEAAKKCTDAFNHLTASLESPNENSEGKLQPSVVKHQRDRFKIWATNLGALRSGRASLDFRLNESSLTKTTVLRFLDQLQQVLLQSDEVVQGLRLPFEKTIESDSEDDSDESSIGSSSESEVRSNDVNMRTELGQNTTEVDQILSSLVKLSFRIRGPTSRTAQIDARAMSHKEMVTVEHSGPVDLMSSYETFDRQYVDEVFRQFRREAFEGSAAQTSNAAFVDEIPSTREAKDSASYLKETWGKSITNRRRIFAYWRRHARKLAKEEPTSRPTGITIRQSQPLPMASEPARVPEAPTLLRSLAPSQVPSSAVQTMLSATEATMYRSDNVDLDTGSVVSYASTAFDADGISSELPPPPLLKPGHTEFVCSVCHVLCPARDAKGRRWREHIVRDIQPYMCTYDDCSEADTMYPSKASWLEHEAKAHRRVWRCFEHKDLFKSRSALVRHFEISHPNLSEAQIQHMSELAVVSTKDERVVCPYCQSHGPFESNLADHIALHMERMASFAVPRSSGEEDDSTHGGNSGAAQGARSAASLRSVGLRFSSSQSGQFSGHTLDINQDDKASAFEDADASSENKPPPHSNQDLLGPDHDRKSFEEHLQKYHPGTCEWFLCSERYKDWVDTPGETLFCPGLPGAGKSVLSSVVFQDLQQTIEQFHPAAILVISGENYGAENDMVNLLRSLLKQLFEAYKDRGMALSRRPEDFDTRLKESTSLDLLSTALQEMVADFYRIFIIIDGFDLISDSDSGKATFIKLLWDITQESFTSILVTSRDTPNILRLFKRSSTQRIEAPACDMEGYIRSALKKAARKIPPEKFDDLAAMNLTRNATYYSNGVFLAARNYVKSLTFDIENGVHLDSMQLDLMMDDFYEETIDRMLSQKGPKAPILLLEFMLRFDRLKTEEFMHLLDIGPGYNRYRREEIAAKTVSSCAGLVVFSGDYLEFCHPTISRSLSTLRFKFERSAVVTSSLQCIEYLSVTGFNRGPSKTDFDWEQRLNSEPCLPLVARSWGTFVREALSDLSDDTHDGRAILERCKEFFSGKERVQAAIQALILTERAPSGPGYSQNYPHSWTKLHLATYFGLTQILQVMLKEANEDTREWLNWADDDSLVLLAAEQGHLFTLQELHRAWDRPGQTFKAGDGDRAVSKAARNGHADVVNYLASVGVLLTATPLRLAAENGHMDVVKILLDRGHLEIAQVLIERGADFNYNNGEFLSIAAERGNKAMAELLLASGIDVNCASPTAKPALSYAIQTKNIDIVDLLLIYGADPNRTGWYLSPMDYAIETGDDELIRKIREAKERFDSVRSAKEDDLDRSIKEAKEKFDGSDSGQKNSLIRMMMEAQQRRSSQNSTQE</sequence>
<accession>A0A9W4RMH0</accession>
<dbReference type="InterPro" id="IPR036770">
    <property type="entry name" value="Ankyrin_rpt-contain_sf"/>
</dbReference>
<keyword evidence="1" id="KW-0677">Repeat</keyword>
<feature type="compositionally biased region" description="Polar residues" evidence="3">
    <location>
        <begin position="1353"/>
        <end position="1362"/>
    </location>
</feature>
<feature type="region of interest" description="Disordered" evidence="3">
    <location>
        <begin position="114"/>
        <end position="148"/>
    </location>
</feature>
<feature type="region of interest" description="Disordered" evidence="3">
    <location>
        <begin position="278"/>
        <end position="305"/>
    </location>
</feature>
<dbReference type="Gene3D" id="3.40.50.300">
    <property type="entry name" value="P-loop containing nucleotide triphosphate hydrolases"/>
    <property type="match status" value="1"/>
</dbReference>
<dbReference type="InterPro" id="IPR027417">
    <property type="entry name" value="P-loop_NTPase"/>
</dbReference>
<name>A0A9W4RMH0_9PEZI</name>
<evidence type="ECO:0000256" key="3">
    <source>
        <dbReference type="SAM" id="MobiDB-lite"/>
    </source>
</evidence>
<dbReference type="SUPFAM" id="SSF52540">
    <property type="entry name" value="P-loop containing nucleoside triphosphate hydrolases"/>
    <property type="match status" value="1"/>
</dbReference>
<feature type="repeat" description="ANK" evidence="2">
    <location>
        <begin position="1176"/>
        <end position="1200"/>
    </location>
</feature>
<feature type="domain" description="C2H2-type" evidence="4">
    <location>
        <begin position="442"/>
        <end position="465"/>
    </location>
</feature>
<dbReference type="InterPro" id="IPR002110">
    <property type="entry name" value="Ankyrin_rpt"/>
</dbReference>
<evidence type="ECO:0000256" key="2">
    <source>
        <dbReference type="PROSITE-ProRule" id="PRU00023"/>
    </source>
</evidence>
<feature type="compositionally biased region" description="Polar residues" evidence="3">
    <location>
        <begin position="284"/>
        <end position="296"/>
    </location>
</feature>
<dbReference type="PROSITE" id="PS50088">
    <property type="entry name" value="ANK_REPEAT"/>
    <property type="match status" value="1"/>
</dbReference>
<feature type="region of interest" description="Disordered" evidence="3">
    <location>
        <begin position="577"/>
        <end position="604"/>
    </location>
</feature>
<dbReference type="PANTHER" id="PTHR35391:SF7">
    <property type="entry name" value="C2H2-TYPE DOMAIN-CONTAINING PROTEIN"/>
    <property type="match status" value="1"/>
</dbReference>
<reference evidence="5" key="1">
    <citation type="submission" date="2022-08" db="EMBL/GenBank/DDBJ databases">
        <authorList>
            <person name="Giroux E."/>
            <person name="Giroux E."/>
        </authorList>
    </citation>
    <scope>NUCLEOTIDE SEQUENCE</scope>
    <source>
        <strain evidence="5">H1091258</strain>
    </source>
</reference>
<dbReference type="InterPro" id="IPR056884">
    <property type="entry name" value="NPHP3-like_N"/>
</dbReference>
<evidence type="ECO:0000313" key="5">
    <source>
        <dbReference type="EMBL" id="CAI0644043.1"/>
    </source>
</evidence>
<keyword evidence="6" id="KW-1185">Reference proteome</keyword>
<dbReference type="Proteomes" id="UP001152533">
    <property type="component" value="Unassembled WGS sequence"/>
</dbReference>
<dbReference type="Pfam" id="PF24883">
    <property type="entry name" value="NPHP3_N"/>
    <property type="match status" value="1"/>
</dbReference>
<dbReference type="EMBL" id="CAMGZC010000141">
    <property type="protein sequence ID" value="CAI0644043.1"/>
    <property type="molecule type" value="Genomic_DNA"/>
</dbReference>
<gene>
    <name evidence="5" type="ORF">CGXH109_LOCUS31522</name>
</gene>
<dbReference type="Pfam" id="PF12796">
    <property type="entry name" value="Ank_2"/>
    <property type="match status" value="1"/>
</dbReference>
<dbReference type="Gene3D" id="1.25.40.20">
    <property type="entry name" value="Ankyrin repeat-containing domain"/>
    <property type="match status" value="2"/>
</dbReference>
<proteinExistence type="predicted"/>
<evidence type="ECO:0000313" key="6">
    <source>
        <dbReference type="Proteomes" id="UP001152533"/>
    </source>
</evidence>
<protein>
    <recommendedName>
        <fullName evidence="4">C2H2-type domain-containing protein</fullName>
    </recommendedName>
</protein>
<evidence type="ECO:0000256" key="1">
    <source>
        <dbReference type="ARBA" id="ARBA00022737"/>
    </source>
</evidence>
<organism evidence="5 6">
    <name type="scientific">Colletotrichum noveboracense</name>
    <dbReference type="NCBI Taxonomy" id="2664923"/>
    <lineage>
        <taxon>Eukaryota</taxon>
        <taxon>Fungi</taxon>
        <taxon>Dikarya</taxon>
        <taxon>Ascomycota</taxon>
        <taxon>Pezizomycotina</taxon>
        <taxon>Sordariomycetes</taxon>
        <taxon>Hypocreomycetidae</taxon>
        <taxon>Glomerellales</taxon>
        <taxon>Glomerellaceae</taxon>
        <taxon>Colletotrichum</taxon>
        <taxon>Colletotrichum gloeosporioides species complex</taxon>
    </lineage>
</organism>
<feature type="region of interest" description="Disordered" evidence="3">
    <location>
        <begin position="1312"/>
        <end position="1362"/>
    </location>
</feature>
<feature type="domain" description="C2H2-type" evidence="4">
    <location>
        <begin position="410"/>
        <end position="438"/>
    </location>
</feature>
<comment type="caution">
    <text evidence="5">The sequence shown here is derived from an EMBL/GenBank/DDBJ whole genome shotgun (WGS) entry which is preliminary data.</text>
</comment>
<feature type="compositionally biased region" description="Basic and acidic residues" evidence="3">
    <location>
        <begin position="1312"/>
        <end position="1334"/>
    </location>
</feature>
<dbReference type="SMART" id="SM00248">
    <property type="entry name" value="ANK"/>
    <property type="match status" value="6"/>
</dbReference>
<dbReference type="InterPro" id="IPR013087">
    <property type="entry name" value="Znf_C2H2_type"/>
</dbReference>
<dbReference type="PROSITE" id="PS50297">
    <property type="entry name" value="ANK_REP_REGION"/>
    <property type="match status" value="1"/>
</dbReference>
<feature type="region of interest" description="Disordered" evidence="3">
    <location>
        <begin position="519"/>
        <end position="543"/>
    </location>
</feature>
<feature type="domain" description="C2H2-type" evidence="4">
    <location>
        <begin position="489"/>
        <end position="511"/>
    </location>
</feature>
<evidence type="ECO:0000259" key="4">
    <source>
        <dbReference type="SMART" id="SM00355"/>
    </source>
</evidence>
<dbReference type="PANTHER" id="PTHR35391">
    <property type="entry name" value="C2H2-TYPE DOMAIN-CONTAINING PROTEIN-RELATED"/>
    <property type="match status" value="1"/>
</dbReference>